<evidence type="ECO:0000256" key="1">
    <source>
        <dbReference type="ARBA" id="ARBA00004584"/>
    </source>
</evidence>
<dbReference type="Pfam" id="PF07558">
    <property type="entry name" value="Shugoshin_N"/>
    <property type="match status" value="1"/>
</dbReference>
<dbReference type="Pfam" id="PF07557">
    <property type="entry name" value="Shugoshin_C"/>
    <property type="match status" value="1"/>
</dbReference>
<evidence type="ECO:0000313" key="14">
    <source>
        <dbReference type="Proteomes" id="UP000033140"/>
    </source>
</evidence>
<feature type="compositionally biased region" description="Basic and acidic residues" evidence="10">
    <location>
        <begin position="228"/>
        <end position="238"/>
    </location>
</feature>
<accession>A0A0E9NGL9</accession>
<dbReference type="GO" id="GO:0051301">
    <property type="term" value="P:cell division"/>
    <property type="evidence" value="ECO:0007669"/>
    <property type="project" value="UniProtKB-KW"/>
</dbReference>
<comment type="similarity">
    <text evidence="2">Belongs to the shugoshin family.</text>
</comment>
<keyword evidence="3" id="KW-0158">Chromosome</keyword>
<evidence type="ECO:0000256" key="10">
    <source>
        <dbReference type="SAM" id="MobiDB-lite"/>
    </source>
</evidence>
<comment type="caution">
    <text evidence="13">The sequence shown here is derived from an EMBL/GenBank/DDBJ whole genome shotgun (WGS) entry which is preliminary data.</text>
</comment>
<reference evidence="13 14" key="3">
    <citation type="journal article" date="2015" name="Genome Announc.">
        <title>Draft Genome Sequence of the Archiascomycetous Yeast Saitoella complicata.</title>
        <authorList>
            <person name="Yamauchi K."/>
            <person name="Kondo S."/>
            <person name="Hamamoto M."/>
            <person name="Takahashi Y."/>
            <person name="Ogura Y."/>
            <person name="Hayashi T."/>
            <person name="Nishida H."/>
        </authorList>
    </citation>
    <scope>NUCLEOTIDE SEQUENCE [LARGE SCALE GENOMIC DNA]</scope>
    <source>
        <strain evidence="13 14">NRRL Y-17804</strain>
    </source>
</reference>
<feature type="compositionally biased region" description="Basic and acidic residues" evidence="10">
    <location>
        <begin position="284"/>
        <end position="293"/>
    </location>
</feature>
<keyword evidence="5" id="KW-0159">Chromosome partition</keyword>
<dbReference type="Proteomes" id="UP000033140">
    <property type="component" value="Unassembled WGS sequence"/>
</dbReference>
<dbReference type="InterPro" id="IPR011515">
    <property type="entry name" value="Shugoshin_C"/>
</dbReference>
<keyword evidence="14" id="KW-1185">Reference proteome</keyword>
<feature type="domain" description="Shugoshin N-terminal coiled-coil" evidence="12">
    <location>
        <begin position="17"/>
        <end position="60"/>
    </location>
</feature>
<dbReference type="GO" id="GO:0000779">
    <property type="term" value="C:condensed chromosome, centromeric region"/>
    <property type="evidence" value="ECO:0007669"/>
    <property type="project" value="UniProtKB-ARBA"/>
</dbReference>
<dbReference type="EMBL" id="BACD03000015">
    <property type="protein sequence ID" value="GAO48550.1"/>
    <property type="molecule type" value="Genomic_DNA"/>
</dbReference>
<reference evidence="13 14" key="2">
    <citation type="journal article" date="2014" name="J. Gen. Appl. Microbiol.">
        <title>The early diverging ascomycetous budding yeast Saitoella complicata has three histone deacetylases belonging to the Clr6, Hos2, and Rpd3 lineages.</title>
        <authorList>
            <person name="Nishida H."/>
            <person name="Matsumoto T."/>
            <person name="Kondo S."/>
            <person name="Hamamoto M."/>
            <person name="Yoshikawa H."/>
        </authorList>
    </citation>
    <scope>NUCLEOTIDE SEQUENCE [LARGE SCALE GENOMIC DNA]</scope>
    <source>
        <strain evidence="13 14">NRRL Y-17804</strain>
    </source>
</reference>
<keyword evidence="6 9" id="KW-0175">Coiled coil</keyword>
<dbReference type="STRING" id="698492.A0A0E9NGL9"/>
<evidence type="ECO:0000256" key="4">
    <source>
        <dbReference type="ARBA" id="ARBA00022618"/>
    </source>
</evidence>
<dbReference type="GO" id="GO:0005634">
    <property type="term" value="C:nucleus"/>
    <property type="evidence" value="ECO:0007669"/>
    <property type="project" value="InterPro"/>
</dbReference>
<evidence type="ECO:0000256" key="2">
    <source>
        <dbReference type="ARBA" id="ARBA00010845"/>
    </source>
</evidence>
<feature type="compositionally biased region" description="Basic and acidic residues" evidence="10">
    <location>
        <begin position="549"/>
        <end position="560"/>
    </location>
</feature>
<comment type="subcellular location">
    <subcellularLocation>
        <location evidence="1">Chromosome</location>
        <location evidence="1">Centromere</location>
    </subcellularLocation>
</comment>
<keyword evidence="7" id="KW-0131">Cell cycle</keyword>
<evidence type="ECO:0000313" key="13">
    <source>
        <dbReference type="EMBL" id="GAO48550.1"/>
    </source>
</evidence>
<evidence type="ECO:0000259" key="12">
    <source>
        <dbReference type="Pfam" id="PF07558"/>
    </source>
</evidence>
<feature type="compositionally biased region" description="Polar residues" evidence="10">
    <location>
        <begin position="199"/>
        <end position="210"/>
    </location>
</feature>
<evidence type="ECO:0008006" key="15">
    <source>
        <dbReference type="Google" id="ProtNLM"/>
    </source>
</evidence>
<feature type="region of interest" description="Disordered" evidence="10">
    <location>
        <begin position="377"/>
        <end position="562"/>
    </location>
</feature>
<gene>
    <name evidence="13" type="ORF">G7K_2723-t1</name>
</gene>
<reference evidence="13 14" key="1">
    <citation type="journal article" date="2011" name="J. Gen. Appl. Microbiol.">
        <title>Draft genome sequencing of the enigmatic yeast Saitoella complicata.</title>
        <authorList>
            <person name="Nishida H."/>
            <person name="Hamamoto M."/>
            <person name="Sugiyama J."/>
        </authorList>
    </citation>
    <scope>NUCLEOTIDE SEQUENCE [LARGE SCALE GENOMIC DNA]</scope>
    <source>
        <strain evidence="13 14">NRRL Y-17804</strain>
    </source>
</reference>
<evidence type="ECO:0000256" key="3">
    <source>
        <dbReference type="ARBA" id="ARBA00022454"/>
    </source>
</evidence>
<feature type="compositionally biased region" description="Basic and acidic residues" evidence="10">
    <location>
        <begin position="445"/>
        <end position="467"/>
    </location>
</feature>
<feature type="region of interest" description="Disordered" evidence="10">
    <location>
        <begin position="199"/>
        <end position="299"/>
    </location>
</feature>
<keyword evidence="8" id="KW-0137">Centromere</keyword>
<evidence type="ECO:0000256" key="9">
    <source>
        <dbReference type="SAM" id="Coils"/>
    </source>
</evidence>
<evidence type="ECO:0000256" key="7">
    <source>
        <dbReference type="ARBA" id="ARBA00023306"/>
    </source>
</evidence>
<dbReference type="OMA" id="KECISID"/>
<feature type="compositionally biased region" description="Basic residues" evidence="10">
    <location>
        <begin position="122"/>
        <end position="135"/>
    </location>
</feature>
<feature type="region of interest" description="Disordered" evidence="10">
    <location>
        <begin position="587"/>
        <end position="618"/>
    </location>
</feature>
<evidence type="ECO:0000256" key="5">
    <source>
        <dbReference type="ARBA" id="ARBA00022829"/>
    </source>
</evidence>
<feature type="domain" description="Shugoshin C-terminal" evidence="11">
    <location>
        <begin position="424"/>
        <end position="446"/>
    </location>
</feature>
<evidence type="ECO:0000259" key="11">
    <source>
        <dbReference type="Pfam" id="PF07557"/>
    </source>
</evidence>
<dbReference type="AlphaFoldDB" id="A0A0E9NGL9"/>
<feature type="compositionally biased region" description="Low complexity" evidence="10">
    <location>
        <begin position="537"/>
        <end position="548"/>
    </location>
</feature>
<sequence length="618" mass="68890">MVRVAEQPPVDSMESFKRQHTLQNRQIIKVNTQQAFRIRELESEVSALACENLDLRTTVIQLQEQIERDRKKSMVANIDATKCELERLMRDMSDAIGRMGKGAENMDHNPLPAPTEDTSTVRGRRIRRNISRSRSRSPLLPDDEAYFDHDAMDSPSKPLRMNFGGRDLPSIDEQEEARRASLKFTRLRRSSVNLQSAPLCSATSEVQSSDLVRESGAPSFVDVTGPRKATESGHERARPGRLTQSSGKARREKRVETDASDQRGYVSPQSERTERRSSAALLHDTTEKDEQKSRLFTASDLREEMPSHVPQLSETKSSRRRSTFLPHVDLGKENTMSSARPDLVMNGKQVKTAFAPIMQPDTNRILQPKEFNSPVKGIRLSVSPTKSPVSDFKMRTSMRRSSAADPPNTPHSPTETDDGASPPRRAGRARKEVNYAQPSLRSKMRRDYELPSDRVKKGSKVEKKSERIVTPSSGVPGSDSGIVTIKAEPDDEGTEGMDFGSIPIASDDFTSGSRKRRTSSMHYPPATLEDPTRKCSSELLSPPSTSSSSEERVGQRDTLRTTRRLAAAGGLEDAALLRKRRQTLSDILGTEDGMKSMSVPTARSDSSLRAQRRRSMMA</sequence>
<dbReference type="InterPro" id="IPR011516">
    <property type="entry name" value="Shugoshin_N"/>
</dbReference>
<feature type="compositionally biased region" description="Polar residues" evidence="10">
    <location>
        <begin position="598"/>
        <end position="609"/>
    </location>
</feature>
<evidence type="ECO:0000256" key="6">
    <source>
        <dbReference type="ARBA" id="ARBA00023054"/>
    </source>
</evidence>
<evidence type="ECO:0000256" key="8">
    <source>
        <dbReference type="ARBA" id="ARBA00023328"/>
    </source>
</evidence>
<feature type="coiled-coil region" evidence="9">
    <location>
        <begin position="38"/>
        <end position="91"/>
    </location>
</feature>
<keyword evidence="4" id="KW-0132">Cell division</keyword>
<proteinExistence type="inferred from homology"/>
<protein>
    <recommendedName>
        <fullName evidence="15">Shugoshin C-terminal domain-containing protein</fullName>
    </recommendedName>
</protein>
<organism evidence="13 14">
    <name type="scientific">Saitoella complicata (strain BCRC 22490 / CBS 7301 / JCM 7358 / NBRC 10748 / NRRL Y-17804)</name>
    <dbReference type="NCBI Taxonomy" id="698492"/>
    <lineage>
        <taxon>Eukaryota</taxon>
        <taxon>Fungi</taxon>
        <taxon>Dikarya</taxon>
        <taxon>Ascomycota</taxon>
        <taxon>Taphrinomycotina</taxon>
        <taxon>Taphrinomycotina incertae sedis</taxon>
        <taxon>Saitoella</taxon>
    </lineage>
</organism>
<name>A0A0E9NGL9_SAICN</name>
<dbReference type="GO" id="GO:0045132">
    <property type="term" value="P:meiotic chromosome segregation"/>
    <property type="evidence" value="ECO:0007669"/>
    <property type="project" value="InterPro"/>
</dbReference>
<feature type="region of interest" description="Disordered" evidence="10">
    <location>
        <begin position="102"/>
        <end position="174"/>
    </location>
</feature>